<reference evidence="2 3" key="1">
    <citation type="submission" date="2019-08" db="EMBL/GenBank/DDBJ databases">
        <authorList>
            <person name="Wang G."/>
            <person name="Xu Z."/>
        </authorList>
    </citation>
    <scope>NUCLEOTIDE SEQUENCE [LARGE SCALE GENOMIC DNA]</scope>
    <source>
        <strain evidence="2 3">ZX</strain>
    </source>
</reference>
<accession>A0A5D9C1Q4</accession>
<dbReference type="EMBL" id="VTOU01000004">
    <property type="protein sequence ID" value="TZG25232.1"/>
    <property type="molecule type" value="Genomic_DNA"/>
</dbReference>
<proteinExistence type="predicted"/>
<keyword evidence="1" id="KW-0732">Signal</keyword>
<feature type="signal peptide" evidence="1">
    <location>
        <begin position="1"/>
        <end position="18"/>
    </location>
</feature>
<name>A0A5D9C1Q4_9SPHN</name>
<dbReference type="Proteomes" id="UP000322077">
    <property type="component" value="Unassembled WGS sequence"/>
</dbReference>
<evidence type="ECO:0000256" key="1">
    <source>
        <dbReference type="SAM" id="SignalP"/>
    </source>
</evidence>
<dbReference type="InterPro" id="IPR038145">
    <property type="entry name" value="EAGR_sf"/>
</dbReference>
<sequence>MIAAALAATAMATTPSQAQTVVCKQDSGGRLAATVVGAGIGAILGRVVTGRHGGTTGAIVGGVVGGVGANQLAKSDQDNCSRAYGYYDDQGRWHANRIGRGEAVGYYDRSGAWVQGAPNGYYDGDRWVALSSDAEASGYYDRDGRWVPVAASGYYAADDKWVPVSAPGYYDRSGRWVAGPANGRYDASGRWISDTNTAYRPAGNGWVAASQPGYYDSNGRWHAGQVTGYYDARGRWVSMGGATNASYDDRRDVRARAERLGDRIERNRERGVITNSQARVARQELAGIKSAEARFRRNDGTYSARDEALLQRRLDRLATTVRADRADNDYRPG</sequence>
<evidence type="ECO:0000313" key="3">
    <source>
        <dbReference type="Proteomes" id="UP000322077"/>
    </source>
</evidence>
<dbReference type="AlphaFoldDB" id="A0A5D9C1Q4"/>
<feature type="chain" id="PRO_5022711415" description="17 kDa surface antigen" evidence="1">
    <location>
        <begin position="19"/>
        <end position="333"/>
    </location>
</feature>
<dbReference type="Gene3D" id="3.30.70.3600">
    <property type="match status" value="1"/>
</dbReference>
<evidence type="ECO:0000313" key="2">
    <source>
        <dbReference type="EMBL" id="TZG25232.1"/>
    </source>
</evidence>
<keyword evidence="3" id="KW-1185">Reference proteome</keyword>
<organism evidence="2 3">
    <name type="scientific">Sphingomonas montanisoli</name>
    <dbReference type="NCBI Taxonomy" id="2606412"/>
    <lineage>
        <taxon>Bacteria</taxon>
        <taxon>Pseudomonadati</taxon>
        <taxon>Pseudomonadota</taxon>
        <taxon>Alphaproteobacteria</taxon>
        <taxon>Sphingomonadales</taxon>
        <taxon>Sphingomonadaceae</taxon>
        <taxon>Sphingomonas</taxon>
    </lineage>
</organism>
<protein>
    <recommendedName>
        <fullName evidence="4">17 kDa surface antigen</fullName>
    </recommendedName>
</protein>
<comment type="caution">
    <text evidence="2">The sequence shown here is derived from an EMBL/GenBank/DDBJ whole genome shotgun (WGS) entry which is preliminary data.</text>
</comment>
<evidence type="ECO:0008006" key="4">
    <source>
        <dbReference type="Google" id="ProtNLM"/>
    </source>
</evidence>
<gene>
    <name evidence="2" type="ORF">FYJ91_17775</name>
</gene>